<dbReference type="Gene3D" id="3.90.1720.10">
    <property type="entry name" value="endopeptidase domain like (from Nostoc punctiforme)"/>
    <property type="match status" value="1"/>
</dbReference>
<evidence type="ECO:0000256" key="2">
    <source>
        <dbReference type="ARBA" id="ARBA00022670"/>
    </source>
</evidence>
<keyword evidence="2" id="KW-0645">Protease</keyword>
<dbReference type="OrthoDB" id="5177647at2"/>
<dbReference type="InterPro" id="IPR051202">
    <property type="entry name" value="Peptidase_C40"/>
</dbReference>
<keyword evidence="9" id="KW-1185">Reference proteome</keyword>
<keyword evidence="6" id="KW-1133">Transmembrane helix</keyword>
<feature type="compositionally biased region" description="Low complexity" evidence="5">
    <location>
        <begin position="125"/>
        <end position="138"/>
    </location>
</feature>
<evidence type="ECO:0000313" key="9">
    <source>
        <dbReference type="Proteomes" id="UP000194218"/>
    </source>
</evidence>
<dbReference type="GO" id="GO:0006508">
    <property type="term" value="P:proteolysis"/>
    <property type="evidence" value="ECO:0007669"/>
    <property type="project" value="UniProtKB-KW"/>
</dbReference>
<dbReference type="RefSeq" id="WP_086158988.1">
    <property type="nucleotide sequence ID" value="NZ_CP021121.1"/>
</dbReference>
<organism evidence="8 9">
    <name type="scientific">Streptomyces marincola</name>
    <dbReference type="NCBI Taxonomy" id="2878388"/>
    <lineage>
        <taxon>Bacteria</taxon>
        <taxon>Bacillati</taxon>
        <taxon>Actinomycetota</taxon>
        <taxon>Actinomycetes</taxon>
        <taxon>Kitasatosporales</taxon>
        <taxon>Streptomycetaceae</taxon>
        <taxon>Streptomyces</taxon>
    </lineage>
</organism>
<dbReference type="PROSITE" id="PS51935">
    <property type="entry name" value="NLPC_P60"/>
    <property type="match status" value="1"/>
</dbReference>
<dbReference type="PANTHER" id="PTHR47053">
    <property type="entry name" value="MUREIN DD-ENDOPEPTIDASE MEPH-RELATED"/>
    <property type="match status" value="1"/>
</dbReference>
<dbReference type="KEGG" id="smao:CAG99_10710"/>
<dbReference type="Proteomes" id="UP000194218">
    <property type="component" value="Chromosome"/>
</dbReference>
<comment type="similarity">
    <text evidence="1">Belongs to the peptidase C40 family.</text>
</comment>
<feature type="region of interest" description="Disordered" evidence="5">
    <location>
        <begin position="74"/>
        <end position="171"/>
    </location>
</feature>
<evidence type="ECO:0000256" key="4">
    <source>
        <dbReference type="ARBA" id="ARBA00022807"/>
    </source>
</evidence>
<dbReference type="EMBL" id="CP021121">
    <property type="protein sequence ID" value="ARQ69273.1"/>
    <property type="molecule type" value="Genomic_DNA"/>
</dbReference>
<evidence type="ECO:0000256" key="6">
    <source>
        <dbReference type="SAM" id="Phobius"/>
    </source>
</evidence>
<evidence type="ECO:0000256" key="5">
    <source>
        <dbReference type="SAM" id="MobiDB-lite"/>
    </source>
</evidence>
<keyword evidence="6" id="KW-0812">Transmembrane</keyword>
<keyword evidence="6" id="KW-0472">Membrane</keyword>
<feature type="transmembrane region" description="Helical" evidence="6">
    <location>
        <begin position="21"/>
        <end position="39"/>
    </location>
</feature>
<reference evidence="8 9" key="1">
    <citation type="submission" date="2017-05" db="EMBL/GenBank/DDBJ databases">
        <title>Complete genome sequence of Streptomyces sp. SCSIO 03032 revealed the diverse biosynthetic pathways for its bioactive secondary metabolites.</title>
        <authorList>
            <person name="Ma L."/>
            <person name="Zhu Y."/>
            <person name="Zhang W."/>
            <person name="Zhang G."/>
            <person name="Tian X."/>
            <person name="Zhang S."/>
            <person name="Zhang C."/>
        </authorList>
    </citation>
    <scope>NUCLEOTIDE SEQUENCE [LARGE SCALE GENOMIC DNA]</scope>
    <source>
        <strain evidence="8 9">SCSIO 03032</strain>
    </source>
</reference>
<dbReference type="InterPro" id="IPR000064">
    <property type="entry name" value="NLP_P60_dom"/>
</dbReference>
<dbReference type="GO" id="GO:0008234">
    <property type="term" value="F:cysteine-type peptidase activity"/>
    <property type="evidence" value="ECO:0007669"/>
    <property type="project" value="UniProtKB-KW"/>
</dbReference>
<dbReference type="SUPFAM" id="SSF54001">
    <property type="entry name" value="Cysteine proteinases"/>
    <property type="match status" value="1"/>
</dbReference>
<keyword evidence="4" id="KW-0788">Thiol protease</keyword>
<evidence type="ECO:0000259" key="7">
    <source>
        <dbReference type="PROSITE" id="PS51935"/>
    </source>
</evidence>
<name>A0A1W7CWT1_9ACTN</name>
<keyword evidence="3" id="KW-0378">Hydrolase</keyword>
<feature type="domain" description="NlpC/P60" evidence="7">
    <location>
        <begin position="167"/>
        <end position="284"/>
    </location>
</feature>
<feature type="region of interest" description="Disordered" evidence="5">
    <location>
        <begin position="1"/>
        <end position="20"/>
    </location>
</feature>
<sequence length="284" mass="29200">MSPIRYQGRHRKPRASRTTSLIRGGVLSGVVGTVAVTGATTPASATEKPAETTGQLPVLDGALAHANRAAQATQAYAAEAETQDNWQRAQDRAEAQARQAAAERRAAAEEAERRAAEEAERRAQEAAQAEAEAQARAQAEARIETAAEPQTLAAAPEQPATGGDGSGSSGNSIVDFVRAQLGDAYSMGSTGPNAWDCSGLVQAAYAQAGISLPRVSGDQSVAGTQVSLDALQAGDILYWGSAGSAYHVAIYTGGGTFIGAQNPSTGVAEHSLDWDMPTGAVRVL</sequence>
<feature type="compositionally biased region" description="Basic and acidic residues" evidence="5">
    <location>
        <begin position="89"/>
        <end position="124"/>
    </location>
</feature>
<proteinExistence type="inferred from homology"/>
<evidence type="ECO:0000313" key="8">
    <source>
        <dbReference type="EMBL" id="ARQ69273.1"/>
    </source>
</evidence>
<accession>A0A1W7CWT1</accession>
<dbReference type="InterPro" id="IPR038765">
    <property type="entry name" value="Papain-like_cys_pep_sf"/>
</dbReference>
<gene>
    <name evidence="8" type="ORF">CAG99_10710</name>
</gene>
<evidence type="ECO:0000256" key="1">
    <source>
        <dbReference type="ARBA" id="ARBA00007074"/>
    </source>
</evidence>
<dbReference type="Pfam" id="PF00877">
    <property type="entry name" value="NLPC_P60"/>
    <property type="match status" value="1"/>
</dbReference>
<protein>
    <recommendedName>
        <fullName evidence="7">NlpC/P60 domain-containing protein</fullName>
    </recommendedName>
</protein>
<dbReference type="PANTHER" id="PTHR47053:SF1">
    <property type="entry name" value="MUREIN DD-ENDOPEPTIDASE MEPH-RELATED"/>
    <property type="match status" value="1"/>
</dbReference>
<evidence type="ECO:0000256" key="3">
    <source>
        <dbReference type="ARBA" id="ARBA00022801"/>
    </source>
</evidence>
<dbReference type="AlphaFoldDB" id="A0A1W7CWT1"/>